<organism evidence="10">
    <name type="scientific">marine metagenome</name>
    <dbReference type="NCBI Taxonomy" id="408172"/>
    <lineage>
        <taxon>unclassified sequences</taxon>
        <taxon>metagenomes</taxon>
        <taxon>ecological metagenomes</taxon>
    </lineage>
</organism>
<comment type="catalytic activity">
    <reaction evidence="7">
        <text>dCMP + ATP = dCDP + ADP</text>
        <dbReference type="Rhea" id="RHEA:25094"/>
        <dbReference type="ChEBI" id="CHEBI:30616"/>
        <dbReference type="ChEBI" id="CHEBI:57566"/>
        <dbReference type="ChEBI" id="CHEBI:58593"/>
        <dbReference type="ChEBI" id="CHEBI:456216"/>
        <dbReference type="EC" id="2.7.4.25"/>
    </reaction>
</comment>
<dbReference type="EMBL" id="UINC01136402">
    <property type="protein sequence ID" value="SVD21146.1"/>
    <property type="molecule type" value="Genomic_DNA"/>
</dbReference>
<gene>
    <name evidence="10" type="ORF">METZ01_LOCUS374000</name>
</gene>
<evidence type="ECO:0000256" key="7">
    <source>
        <dbReference type="ARBA" id="ARBA00047615"/>
    </source>
</evidence>
<dbReference type="GO" id="GO:0006139">
    <property type="term" value="P:nucleobase-containing compound metabolic process"/>
    <property type="evidence" value="ECO:0007669"/>
    <property type="project" value="InterPro"/>
</dbReference>
<dbReference type="InterPro" id="IPR027417">
    <property type="entry name" value="P-loop_NTPase"/>
</dbReference>
<evidence type="ECO:0000256" key="3">
    <source>
        <dbReference type="ARBA" id="ARBA00022679"/>
    </source>
</evidence>
<accession>A0A382TGF8</accession>
<sequence length="212" mass="24031">MIPKINIAIDGYSSCGKSTIAKAIAHKFGMRYIDTGAMYRAITLYCIENNIIDKYGVDLEKLGISLNNIEVSFEYNIEFGTSETYLNDSNVEKIIRNHNVSSYVSVISQIEMVRDKLVVLQKEIGKKRGVVMDGRDIGTKVFPDAELKFFVTATSIIRAERRFGEMLEKKEEVNFDAVLSNILERDEMDSNRKINPLRIAKDAIIINNSDMT</sequence>
<dbReference type="Gene3D" id="3.40.50.300">
    <property type="entry name" value="P-loop containing nucleotide triphosphate hydrolases"/>
    <property type="match status" value="1"/>
</dbReference>
<evidence type="ECO:0000256" key="8">
    <source>
        <dbReference type="ARBA" id="ARBA00048478"/>
    </source>
</evidence>
<proteinExistence type="inferred from homology"/>
<reference evidence="10" key="1">
    <citation type="submission" date="2018-05" db="EMBL/GenBank/DDBJ databases">
        <authorList>
            <person name="Lanie J.A."/>
            <person name="Ng W.-L."/>
            <person name="Kazmierczak K.M."/>
            <person name="Andrzejewski T.M."/>
            <person name="Davidsen T.M."/>
            <person name="Wayne K.J."/>
            <person name="Tettelin H."/>
            <person name="Glass J.I."/>
            <person name="Rusch D."/>
            <person name="Podicherti R."/>
            <person name="Tsui H.-C.T."/>
            <person name="Winkler M.E."/>
        </authorList>
    </citation>
    <scope>NUCLEOTIDE SEQUENCE</scope>
</reference>
<evidence type="ECO:0000256" key="2">
    <source>
        <dbReference type="ARBA" id="ARBA00012906"/>
    </source>
</evidence>
<feature type="non-terminal residue" evidence="10">
    <location>
        <position position="212"/>
    </location>
</feature>
<protein>
    <recommendedName>
        <fullName evidence="2">(d)CMP kinase</fullName>
        <ecNumber evidence="2">2.7.4.25</ecNumber>
    </recommendedName>
</protein>
<feature type="domain" description="Cytidylate kinase" evidence="9">
    <location>
        <begin position="7"/>
        <end position="212"/>
    </location>
</feature>
<dbReference type="InterPro" id="IPR011994">
    <property type="entry name" value="Cytidylate_kinase_dom"/>
</dbReference>
<dbReference type="HAMAP" id="MF_00238">
    <property type="entry name" value="Cytidyl_kinase_type1"/>
    <property type="match status" value="1"/>
</dbReference>
<dbReference type="CDD" id="cd02020">
    <property type="entry name" value="CMPK"/>
    <property type="match status" value="1"/>
</dbReference>
<keyword evidence="3" id="KW-0808">Transferase</keyword>
<dbReference type="Pfam" id="PF02224">
    <property type="entry name" value="Cytidylate_kin"/>
    <property type="match status" value="1"/>
</dbReference>
<evidence type="ECO:0000313" key="10">
    <source>
        <dbReference type="EMBL" id="SVD21146.1"/>
    </source>
</evidence>
<evidence type="ECO:0000256" key="5">
    <source>
        <dbReference type="ARBA" id="ARBA00022777"/>
    </source>
</evidence>
<comment type="similarity">
    <text evidence="1">Belongs to the cytidylate kinase family. Type 1 subfamily.</text>
</comment>
<keyword evidence="6" id="KW-0067">ATP-binding</keyword>
<name>A0A382TGF8_9ZZZZ</name>
<dbReference type="SUPFAM" id="SSF52540">
    <property type="entry name" value="P-loop containing nucleoside triphosphate hydrolases"/>
    <property type="match status" value="1"/>
</dbReference>
<dbReference type="NCBIfam" id="TIGR00017">
    <property type="entry name" value="cmk"/>
    <property type="match status" value="1"/>
</dbReference>
<dbReference type="GO" id="GO:0005524">
    <property type="term" value="F:ATP binding"/>
    <property type="evidence" value="ECO:0007669"/>
    <property type="project" value="UniProtKB-KW"/>
</dbReference>
<dbReference type="GO" id="GO:0036431">
    <property type="term" value="F:dCMP kinase activity"/>
    <property type="evidence" value="ECO:0007669"/>
    <property type="project" value="InterPro"/>
</dbReference>
<evidence type="ECO:0000256" key="6">
    <source>
        <dbReference type="ARBA" id="ARBA00022840"/>
    </source>
</evidence>
<dbReference type="AlphaFoldDB" id="A0A382TGF8"/>
<comment type="catalytic activity">
    <reaction evidence="8">
        <text>CMP + ATP = CDP + ADP</text>
        <dbReference type="Rhea" id="RHEA:11600"/>
        <dbReference type="ChEBI" id="CHEBI:30616"/>
        <dbReference type="ChEBI" id="CHEBI:58069"/>
        <dbReference type="ChEBI" id="CHEBI:60377"/>
        <dbReference type="ChEBI" id="CHEBI:456216"/>
        <dbReference type="EC" id="2.7.4.25"/>
    </reaction>
</comment>
<evidence type="ECO:0000259" key="9">
    <source>
        <dbReference type="Pfam" id="PF02224"/>
    </source>
</evidence>
<evidence type="ECO:0000256" key="1">
    <source>
        <dbReference type="ARBA" id="ARBA00009427"/>
    </source>
</evidence>
<keyword evidence="4" id="KW-0547">Nucleotide-binding</keyword>
<dbReference type="InterPro" id="IPR003136">
    <property type="entry name" value="Cytidylate_kin"/>
</dbReference>
<evidence type="ECO:0000256" key="4">
    <source>
        <dbReference type="ARBA" id="ARBA00022741"/>
    </source>
</evidence>
<dbReference type="EC" id="2.7.4.25" evidence="2"/>
<keyword evidence="5" id="KW-0418">Kinase</keyword>